<keyword evidence="1" id="KW-0479">Metal-binding</keyword>
<accession>A0A0R2H2Q4</accession>
<keyword evidence="3" id="KW-1185">Reference proteome</keyword>
<feature type="binding site" evidence="1">
    <location>
        <position position="255"/>
    </location>
    <ligand>
        <name>Mg(2+)</name>
        <dbReference type="ChEBI" id="CHEBI:18420"/>
        <label>1</label>
    </ligand>
</feature>
<dbReference type="AlphaFoldDB" id="A0A0R2H2Q4"/>
<name>A0A0R2H2Q4_WEIVI</name>
<sequence length="306" mass="34034">MNQSQTPLTNTTYGLVNADCFAEHLDNAQTTDWSSASSLTLATISSLSRGYNLSHLMDQFTAWYARGDYTADRSVQMSDRTTIRSIEHYMINHDPFSSGSHQEQVVDNGALLRIMPVVLFLNTEYGDDFVIDDPAMLTLHQITGLTHNQPTALITNGIYVMFVNELMAGETPVDALEIAIDTAYDYYSKHNIFQEALIHFDQLNTPDFKNSNIESLTASNLAIDTLTACIWIILNSDSYASAMALTLKLNGDPSSLLPLVGTTAAILYPVDVDAMTNLPKNGTNLIKRILNIGNRSYRFQRLELFN</sequence>
<dbReference type="EMBL" id="JQBM01000001">
    <property type="protein sequence ID" value="KRN46888.1"/>
    <property type="molecule type" value="Genomic_DNA"/>
</dbReference>
<comment type="cofactor">
    <cofactor evidence="1">
        <name>Mg(2+)</name>
        <dbReference type="ChEBI" id="CHEBI:18420"/>
    </cofactor>
    <text evidence="1">Binds 2 magnesium ions per subunit.</text>
</comment>
<reference evidence="2 3" key="1">
    <citation type="journal article" date="2015" name="Genome Announc.">
        <title>Expanding the biotechnology potential of lactobacilli through comparative genomics of 213 strains and associated genera.</title>
        <authorList>
            <person name="Sun Z."/>
            <person name="Harris H.M."/>
            <person name="McCann A."/>
            <person name="Guo C."/>
            <person name="Argimon S."/>
            <person name="Zhang W."/>
            <person name="Yang X."/>
            <person name="Jeffery I.B."/>
            <person name="Cooney J.C."/>
            <person name="Kagawa T.F."/>
            <person name="Liu W."/>
            <person name="Song Y."/>
            <person name="Salvetti E."/>
            <person name="Wrobel A."/>
            <person name="Rasinkangas P."/>
            <person name="Parkhill J."/>
            <person name="Rea M.C."/>
            <person name="O'Sullivan O."/>
            <person name="Ritari J."/>
            <person name="Douillard F.P."/>
            <person name="Paul Ross R."/>
            <person name="Yang R."/>
            <person name="Briner A.E."/>
            <person name="Felis G.E."/>
            <person name="de Vos W.M."/>
            <person name="Barrangou R."/>
            <person name="Klaenhammer T.R."/>
            <person name="Caufield P.W."/>
            <person name="Cui Y."/>
            <person name="Zhang H."/>
            <person name="O'Toole P.W."/>
        </authorList>
    </citation>
    <scope>NUCLEOTIDE SEQUENCE [LARGE SCALE GENOMIC DNA]</scope>
    <source>
        <strain evidence="2 3">DSM 20410</strain>
    </source>
</reference>
<evidence type="ECO:0000313" key="2">
    <source>
        <dbReference type="EMBL" id="KRN46888.1"/>
    </source>
</evidence>
<keyword evidence="1" id="KW-0460">Magnesium</keyword>
<evidence type="ECO:0000313" key="3">
    <source>
        <dbReference type="Proteomes" id="UP000051992"/>
    </source>
</evidence>
<dbReference type="PATRIC" id="fig|1629.5.peg.155"/>
<dbReference type="OrthoDB" id="9798107at2"/>
<dbReference type="RefSeq" id="WP_057743651.1">
    <property type="nucleotide sequence ID" value="NZ_BJLU01000001.1"/>
</dbReference>
<dbReference type="SUPFAM" id="SSF101478">
    <property type="entry name" value="ADP-ribosylglycohydrolase"/>
    <property type="match status" value="1"/>
</dbReference>
<dbReference type="Gene3D" id="1.10.4080.10">
    <property type="entry name" value="ADP-ribosylation/Crystallin J1"/>
    <property type="match status" value="1"/>
</dbReference>
<organism evidence="2 3">
    <name type="scientific">Weissella viridescens</name>
    <name type="common">Lactobacillus viridescens</name>
    <dbReference type="NCBI Taxonomy" id="1629"/>
    <lineage>
        <taxon>Bacteria</taxon>
        <taxon>Bacillati</taxon>
        <taxon>Bacillota</taxon>
        <taxon>Bacilli</taxon>
        <taxon>Lactobacillales</taxon>
        <taxon>Lactobacillaceae</taxon>
        <taxon>Weissella</taxon>
    </lineage>
</organism>
<dbReference type="GO" id="GO:0046872">
    <property type="term" value="F:metal ion binding"/>
    <property type="evidence" value="ECO:0007669"/>
    <property type="project" value="UniProtKB-KW"/>
</dbReference>
<gene>
    <name evidence="2" type="ORF">IV50_GL000152</name>
</gene>
<dbReference type="InterPro" id="IPR036705">
    <property type="entry name" value="Ribosyl_crysJ1_sf"/>
</dbReference>
<dbReference type="InterPro" id="IPR005502">
    <property type="entry name" value="Ribosyl_crysJ1"/>
</dbReference>
<protein>
    <recommendedName>
        <fullName evidence="4">ADP-ribosylglycohydrolase</fullName>
    </recommendedName>
</protein>
<dbReference type="Proteomes" id="UP000051992">
    <property type="component" value="Unassembled WGS sequence"/>
</dbReference>
<comment type="caution">
    <text evidence="2">The sequence shown here is derived from an EMBL/GenBank/DDBJ whole genome shotgun (WGS) entry which is preliminary data.</text>
</comment>
<evidence type="ECO:0008006" key="4">
    <source>
        <dbReference type="Google" id="ProtNLM"/>
    </source>
</evidence>
<dbReference type="Pfam" id="PF03747">
    <property type="entry name" value="ADP_ribosyl_GH"/>
    <property type="match status" value="1"/>
</dbReference>
<feature type="binding site" evidence="1">
    <location>
        <position position="252"/>
    </location>
    <ligand>
        <name>Mg(2+)</name>
        <dbReference type="ChEBI" id="CHEBI:18420"/>
        <label>1</label>
    </ligand>
</feature>
<proteinExistence type="predicted"/>
<feature type="binding site" evidence="1">
    <location>
        <position position="32"/>
    </location>
    <ligand>
        <name>Mg(2+)</name>
        <dbReference type="ChEBI" id="CHEBI:18420"/>
        <label>1</label>
    </ligand>
</feature>
<feature type="binding site" evidence="1">
    <location>
        <position position="31"/>
    </location>
    <ligand>
        <name>Mg(2+)</name>
        <dbReference type="ChEBI" id="CHEBI:18420"/>
        <label>1</label>
    </ligand>
</feature>
<evidence type="ECO:0000256" key="1">
    <source>
        <dbReference type="PIRSR" id="PIRSR605502-1"/>
    </source>
</evidence>